<name>A0AAW1NHB7_SAPOF</name>
<sequence>MLNPKISASNKLKKKHSNPRSPLKLKNLNVSSSSSSSLSCSSSSFSSSTTANSISSEAPKGCLKFFLSNNSSNFSKNYSNTKFNCSLVNKTPKSAPNFRNFRGNLVKKHSNLPNPENFTHRIVKKNPNAPYVRKLEKKFSKNSSDIHVESCKKVRKISSKYDFSDGISKKSSRVEVNSSKNAVNLRKPGSKYEFSDERGNFFTRVDVNLSENIGDFTPVNRFECGSNLVSVNMKKKCVNLVENDENCGGVVSRSPTPPPVQASVSPEIQGGGSTSVAGVAATPMTCYAAGHVLSGVTDKRKCRPKGILTIGNSRLFESSKTEGFRDGVNSRRDSIVPSLTEASVCWLSSPCDGKRDEAKEDDDDSDDDVMDELRLSSCEELLPFNLVGCSSSLSSSLGFSSEMFDKSNSTSDASSTRSCRSKSSLLHSDMSSEYRGVLGPSLDHLVRCPSPPSSPLATPTFNLELSPKQDTFRRDHEREAAPDFEDSLGSRNVMQTPESNSSPSNFELFHHSPNPDSKSPNFDLSELNKNQISRLKFEWELDSVAEILHNCQISELNSPRPSFKFNPIVKLNNSTDLTSPQNDIDTETRDSLPEPEFRISCRDDLDCCRYLSDEEDTANGRTVGSAPRSRT</sequence>
<keyword evidence="3" id="KW-1185">Reference proteome</keyword>
<feature type="compositionally biased region" description="Polar residues" evidence="1">
    <location>
        <begin position="489"/>
        <end position="505"/>
    </location>
</feature>
<dbReference type="PANTHER" id="PTHR36022:SF1">
    <property type="entry name" value="GPI-ANCHORED ADHESIN-LIKE PROTEIN"/>
    <property type="match status" value="1"/>
</dbReference>
<feature type="region of interest" description="Disordered" evidence="1">
    <location>
        <begin position="449"/>
        <end position="521"/>
    </location>
</feature>
<feature type="compositionally biased region" description="Low complexity" evidence="1">
    <location>
        <begin position="31"/>
        <end position="44"/>
    </location>
</feature>
<organism evidence="2 3">
    <name type="scientific">Saponaria officinalis</name>
    <name type="common">Common soapwort</name>
    <name type="synonym">Lychnis saponaria</name>
    <dbReference type="NCBI Taxonomy" id="3572"/>
    <lineage>
        <taxon>Eukaryota</taxon>
        <taxon>Viridiplantae</taxon>
        <taxon>Streptophyta</taxon>
        <taxon>Embryophyta</taxon>
        <taxon>Tracheophyta</taxon>
        <taxon>Spermatophyta</taxon>
        <taxon>Magnoliopsida</taxon>
        <taxon>eudicotyledons</taxon>
        <taxon>Gunneridae</taxon>
        <taxon>Pentapetalae</taxon>
        <taxon>Caryophyllales</taxon>
        <taxon>Caryophyllaceae</taxon>
        <taxon>Caryophylleae</taxon>
        <taxon>Saponaria</taxon>
    </lineage>
</organism>
<feature type="compositionally biased region" description="Polar residues" evidence="1">
    <location>
        <begin position="1"/>
        <end position="10"/>
    </location>
</feature>
<comment type="caution">
    <text evidence="2">The sequence shown here is derived from an EMBL/GenBank/DDBJ whole genome shotgun (WGS) entry which is preliminary data.</text>
</comment>
<feature type="compositionally biased region" description="Basic and acidic residues" evidence="1">
    <location>
        <begin position="470"/>
        <end position="481"/>
    </location>
</feature>
<accession>A0AAW1NHB7</accession>
<reference evidence="2" key="1">
    <citation type="submission" date="2024-03" db="EMBL/GenBank/DDBJ databases">
        <title>WGS assembly of Saponaria officinalis var. Norfolk2.</title>
        <authorList>
            <person name="Jenkins J."/>
            <person name="Shu S."/>
            <person name="Grimwood J."/>
            <person name="Barry K."/>
            <person name="Goodstein D."/>
            <person name="Schmutz J."/>
            <person name="Leebens-Mack J."/>
            <person name="Osbourn A."/>
        </authorList>
    </citation>
    <scope>NUCLEOTIDE SEQUENCE [LARGE SCALE GENOMIC DNA]</scope>
    <source>
        <strain evidence="2">JIC</strain>
    </source>
</reference>
<evidence type="ECO:0000313" key="3">
    <source>
        <dbReference type="Proteomes" id="UP001443914"/>
    </source>
</evidence>
<gene>
    <name evidence="2" type="ORF">RND81_01G192000</name>
</gene>
<feature type="region of interest" description="Disordered" evidence="1">
    <location>
        <begin position="249"/>
        <end position="269"/>
    </location>
</feature>
<feature type="region of interest" description="Disordered" evidence="1">
    <location>
        <begin position="1"/>
        <end position="44"/>
    </location>
</feature>
<proteinExistence type="predicted"/>
<evidence type="ECO:0000256" key="1">
    <source>
        <dbReference type="SAM" id="MobiDB-lite"/>
    </source>
</evidence>
<dbReference type="PANTHER" id="PTHR36022">
    <property type="entry name" value="GPI-ANCHORED ADHESIN-LIKE PROTEIN"/>
    <property type="match status" value="1"/>
</dbReference>
<evidence type="ECO:0000313" key="2">
    <source>
        <dbReference type="EMBL" id="KAK9757873.1"/>
    </source>
</evidence>
<dbReference type="EMBL" id="JBDFQZ010000001">
    <property type="protein sequence ID" value="KAK9757873.1"/>
    <property type="molecule type" value="Genomic_DNA"/>
</dbReference>
<dbReference type="Proteomes" id="UP001443914">
    <property type="component" value="Unassembled WGS sequence"/>
</dbReference>
<dbReference type="AlphaFoldDB" id="A0AAW1NHB7"/>
<protein>
    <submittedName>
        <fullName evidence="2">Uncharacterized protein</fullName>
    </submittedName>
</protein>